<dbReference type="Pfam" id="PF09913">
    <property type="entry name" value="DUF2142"/>
    <property type="match status" value="1"/>
</dbReference>
<dbReference type="AlphaFoldDB" id="J0WLF5"/>
<keyword evidence="2" id="KW-0812">Transmembrane</keyword>
<feature type="transmembrane region" description="Helical" evidence="2">
    <location>
        <begin position="326"/>
        <end position="345"/>
    </location>
</feature>
<feature type="compositionally biased region" description="Low complexity" evidence="1">
    <location>
        <begin position="500"/>
        <end position="509"/>
    </location>
</feature>
<gene>
    <name evidence="3" type="ORF">HMPREF1317_1153</name>
</gene>
<reference evidence="3 4" key="1">
    <citation type="submission" date="2012-05" db="EMBL/GenBank/DDBJ databases">
        <authorList>
            <person name="Harkins D.M."/>
            <person name="Madupu R."/>
            <person name="Durkin A.S."/>
            <person name="Torralba M."/>
            <person name="Methe B."/>
            <person name="Sutton G.G."/>
            <person name="Nelson K.E."/>
        </authorList>
    </citation>
    <scope>NUCLEOTIDE SEQUENCE [LARGE SCALE GENOMIC DNA]</scope>
    <source>
        <strain evidence="3 4">F0490</strain>
    </source>
</reference>
<comment type="caution">
    <text evidence="3">The sequence shown here is derived from an EMBL/GenBank/DDBJ whole genome shotgun (WGS) entry which is preliminary data.</text>
</comment>
<accession>J0WLF5</accession>
<feature type="transmembrane region" description="Helical" evidence="2">
    <location>
        <begin position="383"/>
        <end position="402"/>
    </location>
</feature>
<feature type="transmembrane region" description="Helical" evidence="2">
    <location>
        <begin position="190"/>
        <end position="207"/>
    </location>
</feature>
<keyword evidence="2" id="KW-0472">Membrane</keyword>
<proteinExistence type="predicted"/>
<dbReference type="RefSeq" id="WP_005872214.1">
    <property type="nucleotide sequence ID" value="NZ_AKFS01000280.1"/>
</dbReference>
<feature type="transmembrane region" description="Helical" evidence="2">
    <location>
        <begin position="414"/>
        <end position="433"/>
    </location>
</feature>
<protein>
    <submittedName>
        <fullName evidence="3">Membrane protein, PF09913 family</fullName>
    </submittedName>
</protein>
<feature type="transmembrane region" description="Helical" evidence="2">
    <location>
        <begin position="138"/>
        <end position="159"/>
    </location>
</feature>
<dbReference type="InterPro" id="IPR018674">
    <property type="entry name" value="DUF2142_membrane"/>
</dbReference>
<evidence type="ECO:0000256" key="2">
    <source>
        <dbReference type="SAM" id="Phobius"/>
    </source>
</evidence>
<dbReference type="PATRIC" id="fig|1125717.3.peg.1757"/>
<feature type="transmembrane region" description="Helical" evidence="2">
    <location>
        <begin position="256"/>
        <end position="274"/>
    </location>
</feature>
<evidence type="ECO:0000313" key="3">
    <source>
        <dbReference type="EMBL" id="EJF37346.1"/>
    </source>
</evidence>
<feature type="transmembrane region" description="Helical" evidence="2">
    <location>
        <begin position="357"/>
        <end position="377"/>
    </location>
</feature>
<evidence type="ECO:0000313" key="4">
    <source>
        <dbReference type="Proteomes" id="UP000004578"/>
    </source>
</evidence>
<feature type="transmembrane region" description="Helical" evidence="2">
    <location>
        <begin position="235"/>
        <end position="251"/>
    </location>
</feature>
<organism evidence="3 4">
    <name type="scientific">Schaalia georgiae F0490</name>
    <dbReference type="NCBI Taxonomy" id="1125717"/>
    <lineage>
        <taxon>Bacteria</taxon>
        <taxon>Bacillati</taxon>
        <taxon>Actinomycetota</taxon>
        <taxon>Actinomycetes</taxon>
        <taxon>Actinomycetales</taxon>
        <taxon>Actinomycetaceae</taxon>
        <taxon>Schaalia</taxon>
    </lineage>
</organism>
<feature type="transmembrane region" description="Helical" evidence="2">
    <location>
        <begin position="214"/>
        <end position="229"/>
    </location>
</feature>
<evidence type="ECO:0000256" key="1">
    <source>
        <dbReference type="SAM" id="MobiDB-lite"/>
    </source>
</evidence>
<dbReference type="EMBL" id="AKFS01000280">
    <property type="protein sequence ID" value="EJF37346.1"/>
    <property type="molecule type" value="Genomic_DNA"/>
</dbReference>
<dbReference type="Proteomes" id="UP000004578">
    <property type="component" value="Unassembled WGS sequence"/>
</dbReference>
<feature type="compositionally biased region" description="Low complexity" evidence="1">
    <location>
        <begin position="526"/>
        <end position="543"/>
    </location>
</feature>
<feature type="transmembrane region" description="Helical" evidence="2">
    <location>
        <begin position="166"/>
        <end position="184"/>
    </location>
</feature>
<sequence length="550" mass="57204">MSDHPPVPRAPSRPARALLVAALAVSALIAGLGWVFASSPGSAPDDDYHLVSTWCPRPIASSGCETTTIDGDVYVMAPVTTSHAQCEAFSPDKSHACIDDYSDSMMFPSYRYNDGAYPYGFYQFHHLLAGDSVEASAWHMRVVNVLIALALLGGVCALAPASMRQGLFLAITLAWIPMGAYFIASNNPSSWAITGVFAYGAGLFGALRSDGRRRWALLGIALVGALLCFGSRGDAAFYVFVVSLGVLIAVGRRDRIVEIAGASVLSAIGVWLMAGGGQASTIASSSATVSLSERLAVAISNIRYLPEYFAGFAGLYSGPGWRDTPLPGACVVLGLMLLGVGVLIGGHAMTWRKAASVVVVLGAMAGIPILIATPPTFPNLGGYHSRYALPLLGVWLLLWLAIGRGQQRFSRTHLVLFVVATGVVNASALHTTIARYTNGLIHDALTGWLAPANLNRKVEWWWAGMPLSPMALWALASAAYVAAVVIALRLLAAGPAPAPSAVSAAQPAGSGDGAGAEGAATRDETSPAAPSPASDAPSSAPSPTQEPTHE</sequence>
<name>J0WLF5_9ACTO</name>
<feature type="region of interest" description="Disordered" evidence="1">
    <location>
        <begin position="500"/>
        <end position="550"/>
    </location>
</feature>
<keyword evidence="2" id="KW-1133">Transmembrane helix</keyword>
<feature type="transmembrane region" description="Helical" evidence="2">
    <location>
        <begin position="470"/>
        <end position="491"/>
    </location>
</feature>
<dbReference type="OrthoDB" id="3266966at2"/>
<keyword evidence="4" id="KW-1185">Reference proteome</keyword>